<dbReference type="EMBL" id="JADJMS010000009">
    <property type="protein sequence ID" value="MBK7414509.1"/>
    <property type="molecule type" value="Genomic_DNA"/>
</dbReference>
<evidence type="ECO:0000256" key="1">
    <source>
        <dbReference type="SAM" id="SignalP"/>
    </source>
</evidence>
<proteinExistence type="predicted"/>
<accession>A0A935K0W6</accession>
<dbReference type="Proteomes" id="UP000739411">
    <property type="component" value="Unassembled WGS sequence"/>
</dbReference>
<comment type="caution">
    <text evidence="2">The sequence shown here is derived from an EMBL/GenBank/DDBJ whole genome shotgun (WGS) entry which is preliminary data.</text>
</comment>
<name>A0A935K0W6_9RHOO</name>
<sequence length="162" mass="17288">MDITRCKPPFTIALVALTALATGCAVDPGARGGGLFSNAAKAYIYTPEEQANMTAKGTIPTMVAPSEIRAYFENAKKETKPTGEVNYCDAGLSSLVQSRRNEALAAIDDACGGKDQYAIRHEGPGHIKAHYAGNIQLTPGCNRSKVIIFRCSGVQPKPDMRK</sequence>
<gene>
    <name evidence="2" type="ORF">IPJ38_04725</name>
</gene>
<evidence type="ECO:0000313" key="3">
    <source>
        <dbReference type="Proteomes" id="UP000739411"/>
    </source>
</evidence>
<keyword evidence="1" id="KW-0732">Signal</keyword>
<feature type="chain" id="PRO_5037918554" description="Lipoprotein" evidence="1">
    <location>
        <begin position="22"/>
        <end position="162"/>
    </location>
</feature>
<feature type="signal peptide" evidence="1">
    <location>
        <begin position="1"/>
        <end position="21"/>
    </location>
</feature>
<protein>
    <recommendedName>
        <fullName evidence="4">Lipoprotein</fullName>
    </recommendedName>
</protein>
<organism evidence="2 3">
    <name type="scientific">Candidatus Dechloromonas phosphorivorans</name>
    <dbReference type="NCBI Taxonomy" id="2899244"/>
    <lineage>
        <taxon>Bacteria</taxon>
        <taxon>Pseudomonadati</taxon>
        <taxon>Pseudomonadota</taxon>
        <taxon>Betaproteobacteria</taxon>
        <taxon>Rhodocyclales</taxon>
        <taxon>Azonexaceae</taxon>
        <taxon>Dechloromonas</taxon>
    </lineage>
</organism>
<dbReference type="PROSITE" id="PS51257">
    <property type="entry name" value="PROKAR_LIPOPROTEIN"/>
    <property type="match status" value="1"/>
</dbReference>
<dbReference type="AlphaFoldDB" id="A0A935K0W6"/>
<evidence type="ECO:0000313" key="2">
    <source>
        <dbReference type="EMBL" id="MBK7414509.1"/>
    </source>
</evidence>
<reference evidence="2 3" key="1">
    <citation type="submission" date="2020-10" db="EMBL/GenBank/DDBJ databases">
        <title>Connecting structure to function with the recovery of over 1000 high-quality activated sludge metagenome-assembled genomes encoding full-length rRNA genes using long-read sequencing.</title>
        <authorList>
            <person name="Singleton C.M."/>
            <person name="Petriglieri F."/>
            <person name="Kristensen J.M."/>
            <person name="Kirkegaard R.H."/>
            <person name="Michaelsen T.Y."/>
            <person name="Andersen M.H."/>
            <person name="Karst S.M."/>
            <person name="Dueholm M.S."/>
            <person name="Nielsen P.H."/>
            <person name="Albertsen M."/>
        </authorList>
    </citation>
    <scope>NUCLEOTIDE SEQUENCE [LARGE SCALE GENOMIC DNA]</scope>
    <source>
        <strain evidence="2">EsbW_18-Q3-R4-48_BATAC.463</strain>
    </source>
</reference>
<evidence type="ECO:0008006" key="4">
    <source>
        <dbReference type="Google" id="ProtNLM"/>
    </source>
</evidence>